<dbReference type="InterPro" id="IPR050430">
    <property type="entry name" value="Peptidase_S1"/>
</dbReference>
<feature type="chain" id="PRO_5020991240" evidence="3">
    <location>
        <begin position="28"/>
        <end position="260"/>
    </location>
</feature>
<dbReference type="InterPro" id="IPR018114">
    <property type="entry name" value="TRYPSIN_HIS"/>
</dbReference>
<accession>A0A4Q7J9I1</accession>
<evidence type="ECO:0000256" key="2">
    <source>
        <dbReference type="ARBA" id="ARBA00023157"/>
    </source>
</evidence>
<dbReference type="InterPro" id="IPR009003">
    <property type="entry name" value="Peptidase_S1_PA"/>
</dbReference>
<dbReference type="CDD" id="cd00190">
    <property type="entry name" value="Tryp_SPc"/>
    <property type="match status" value="1"/>
</dbReference>
<sequence>MPRLRAVALAVAAAVPLAAASALPAAATGAQPFVIGGRDATENYSFMVSMQSANGSHRCGASLITSEWVVTAAHCVGGTKPADLRTRIGSTDRTTGGELVGVKEIVVHPDAEQSMEGNDVALMKLEKPVQAKPITIAPESGGAGTATRILGWGTSCFDQQCGTLPVKLQELDTKIVADNLCGNGFVAGKELCTDSDTPNAMGCHGDSGGPQLRGRPGEWQLVGATSRDADQDPLCATGNGIWSDVTAHRDWIKQHVPDLP</sequence>
<organism evidence="5 6">
    <name type="scientific">Amycolatopsis suaedae</name>
    <dbReference type="NCBI Taxonomy" id="2510978"/>
    <lineage>
        <taxon>Bacteria</taxon>
        <taxon>Bacillati</taxon>
        <taxon>Actinomycetota</taxon>
        <taxon>Actinomycetes</taxon>
        <taxon>Pseudonocardiales</taxon>
        <taxon>Pseudonocardiaceae</taxon>
        <taxon>Amycolatopsis</taxon>
    </lineage>
</organism>
<feature type="domain" description="Peptidase S1" evidence="4">
    <location>
        <begin position="34"/>
        <end position="257"/>
    </location>
</feature>
<reference evidence="5 6" key="1">
    <citation type="submission" date="2019-02" db="EMBL/GenBank/DDBJ databases">
        <title>Draft genome sequence of Amycolatopsis sp. 8-3EHSu isolated from roots of Suaeda maritima.</title>
        <authorList>
            <person name="Duangmal K."/>
            <person name="Chantavorakit T."/>
        </authorList>
    </citation>
    <scope>NUCLEOTIDE SEQUENCE [LARGE SCALE GENOMIC DNA]</scope>
    <source>
        <strain evidence="5 6">8-3EHSu</strain>
    </source>
</reference>
<dbReference type="PRINTS" id="PR00722">
    <property type="entry name" value="CHYMOTRYPSIN"/>
</dbReference>
<comment type="similarity">
    <text evidence="1">Belongs to the peptidase S1 family.</text>
</comment>
<dbReference type="GO" id="GO:0006508">
    <property type="term" value="P:proteolysis"/>
    <property type="evidence" value="ECO:0007669"/>
    <property type="project" value="UniProtKB-KW"/>
</dbReference>
<dbReference type="SMART" id="SM00020">
    <property type="entry name" value="Tryp_SPc"/>
    <property type="match status" value="1"/>
</dbReference>
<evidence type="ECO:0000256" key="1">
    <source>
        <dbReference type="ARBA" id="ARBA00007664"/>
    </source>
</evidence>
<name>A0A4Q7J9I1_9PSEU</name>
<dbReference type="PANTHER" id="PTHR24276">
    <property type="entry name" value="POLYSERASE-RELATED"/>
    <property type="match status" value="1"/>
</dbReference>
<dbReference type="InterPro" id="IPR043504">
    <property type="entry name" value="Peptidase_S1_PA_chymotrypsin"/>
</dbReference>
<dbReference type="FunFam" id="2.40.10.10:FF:000068">
    <property type="entry name" value="transmembrane protease serine 2"/>
    <property type="match status" value="1"/>
</dbReference>
<dbReference type="AlphaFoldDB" id="A0A4Q7J9I1"/>
<dbReference type="Gene3D" id="2.40.10.10">
    <property type="entry name" value="Trypsin-like serine proteases"/>
    <property type="match status" value="1"/>
</dbReference>
<keyword evidence="6" id="KW-1185">Reference proteome</keyword>
<keyword evidence="2" id="KW-1015">Disulfide bond</keyword>
<protein>
    <submittedName>
        <fullName evidence="5">Serine protease</fullName>
    </submittedName>
</protein>
<dbReference type="Pfam" id="PF00089">
    <property type="entry name" value="Trypsin"/>
    <property type="match status" value="1"/>
</dbReference>
<keyword evidence="3" id="KW-0732">Signal</keyword>
<dbReference type="OrthoDB" id="3657335at2"/>
<dbReference type="PANTHER" id="PTHR24276:SF91">
    <property type="entry name" value="AT26814P-RELATED"/>
    <property type="match status" value="1"/>
</dbReference>
<evidence type="ECO:0000256" key="3">
    <source>
        <dbReference type="SAM" id="SignalP"/>
    </source>
</evidence>
<dbReference type="GO" id="GO:0004252">
    <property type="term" value="F:serine-type endopeptidase activity"/>
    <property type="evidence" value="ECO:0007669"/>
    <property type="project" value="InterPro"/>
</dbReference>
<dbReference type="RefSeq" id="WP_130475402.1">
    <property type="nucleotide sequence ID" value="NZ_SFCC01000005.1"/>
</dbReference>
<dbReference type="Proteomes" id="UP000292003">
    <property type="component" value="Unassembled WGS sequence"/>
</dbReference>
<dbReference type="PROSITE" id="PS00134">
    <property type="entry name" value="TRYPSIN_HIS"/>
    <property type="match status" value="1"/>
</dbReference>
<dbReference type="EMBL" id="SFCC01000005">
    <property type="protein sequence ID" value="RZQ63877.1"/>
    <property type="molecule type" value="Genomic_DNA"/>
</dbReference>
<dbReference type="SUPFAM" id="SSF50494">
    <property type="entry name" value="Trypsin-like serine proteases"/>
    <property type="match status" value="1"/>
</dbReference>
<dbReference type="InterPro" id="IPR001314">
    <property type="entry name" value="Peptidase_S1A"/>
</dbReference>
<proteinExistence type="inferred from homology"/>
<gene>
    <name evidence="5" type="ORF">EWH70_12045</name>
</gene>
<comment type="caution">
    <text evidence="5">The sequence shown here is derived from an EMBL/GenBank/DDBJ whole genome shotgun (WGS) entry which is preliminary data.</text>
</comment>
<evidence type="ECO:0000313" key="6">
    <source>
        <dbReference type="Proteomes" id="UP000292003"/>
    </source>
</evidence>
<dbReference type="PROSITE" id="PS50240">
    <property type="entry name" value="TRYPSIN_DOM"/>
    <property type="match status" value="1"/>
</dbReference>
<keyword evidence="5" id="KW-0378">Hydrolase</keyword>
<evidence type="ECO:0000259" key="4">
    <source>
        <dbReference type="PROSITE" id="PS50240"/>
    </source>
</evidence>
<keyword evidence="5" id="KW-0645">Protease</keyword>
<evidence type="ECO:0000313" key="5">
    <source>
        <dbReference type="EMBL" id="RZQ63877.1"/>
    </source>
</evidence>
<feature type="signal peptide" evidence="3">
    <location>
        <begin position="1"/>
        <end position="27"/>
    </location>
</feature>
<dbReference type="InterPro" id="IPR001254">
    <property type="entry name" value="Trypsin_dom"/>
</dbReference>